<evidence type="ECO:0000313" key="2">
    <source>
        <dbReference type="Proteomes" id="UP000805193"/>
    </source>
</evidence>
<dbReference type="Proteomes" id="UP000805193">
    <property type="component" value="Unassembled WGS sequence"/>
</dbReference>
<gene>
    <name evidence="1" type="ORF">HPB47_028491</name>
</gene>
<protein>
    <submittedName>
        <fullName evidence="1">Uncharacterized protein</fullName>
    </submittedName>
</protein>
<reference evidence="1 2" key="1">
    <citation type="journal article" date="2020" name="Cell">
        <title>Large-Scale Comparative Analyses of Tick Genomes Elucidate Their Genetic Diversity and Vector Capacities.</title>
        <authorList>
            <consortium name="Tick Genome and Microbiome Consortium (TIGMIC)"/>
            <person name="Jia N."/>
            <person name="Wang J."/>
            <person name="Shi W."/>
            <person name="Du L."/>
            <person name="Sun Y."/>
            <person name="Zhan W."/>
            <person name="Jiang J.F."/>
            <person name="Wang Q."/>
            <person name="Zhang B."/>
            <person name="Ji P."/>
            <person name="Bell-Sakyi L."/>
            <person name="Cui X.M."/>
            <person name="Yuan T.T."/>
            <person name="Jiang B.G."/>
            <person name="Yang W.F."/>
            <person name="Lam T.T."/>
            <person name="Chang Q.C."/>
            <person name="Ding S.J."/>
            <person name="Wang X.J."/>
            <person name="Zhu J.G."/>
            <person name="Ruan X.D."/>
            <person name="Zhao L."/>
            <person name="Wei J.T."/>
            <person name="Ye R.Z."/>
            <person name="Que T.C."/>
            <person name="Du C.H."/>
            <person name="Zhou Y.H."/>
            <person name="Cheng J.X."/>
            <person name="Dai P.F."/>
            <person name="Guo W.B."/>
            <person name="Han X.H."/>
            <person name="Huang E.J."/>
            <person name="Li L.F."/>
            <person name="Wei W."/>
            <person name="Gao Y.C."/>
            <person name="Liu J.Z."/>
            <person name="Shao H.Z."/>
            <person name="Wang X."/>
            <person name="Wang C.C."/>
            <person name="Yang T.C."/>
            <person name="Huo Q.B."/>
            <person name="Li W."/>
            <person name="Chen H.Y."/>
            <person name="Chen S.E."/>
            <person name="Zhou L.G."/>
            <person name="Ni X.B."/>
            <person name="Tian J.H."/>
            <person name="Sheng Y."/>
            <person name="Liu T."/>
            <person name="Pan Y.S."/>
            <person name="Xia L.Y."/>
            <person name="Li J."/>
            <person name="Zhao F."/>
            <person name="Cao W.C."/>
        </authorList>
    </citation>
    <scope>NUCLEOTIDE SEQUENCE [LARGE SCALE GENOMIC DNA]</scope>
    <source>
        <strain evidence="1">Iper-2018</strain>
    </source>
</reference>
<sequence length="115" mass="12780">MWTIARLVETLKIRGIMDQNAEIIRRPKLPKLRTSLCFADATAASSATEKAGEDWEELRSSCDLQADSNELTAIRCANACLEAAVVRMSHTVTKHNWQRRCLLISPSGEGKVVHS</sequence>
<proteinExistence type="predicted"/>
<keyword evidence="2" id="KW-1185">Reference proteome</keyword>
<accession>A0AC60PT28</accession>
<organism evidence="1 2">
    <name type="scientific">Ixodes persulcatus</name>
    <name type="common">Taiga tick</name>
    <dbReference type="NCBI Taxonomy" id="34615"/>
    <lineage>
        <taxon>Eukaryota</taxon>
        <taxon>Metazoa</taxon>
        <taxon>Ecdysozoa</taxon>
        <taxon>Arthropoda</taxon>
        <taxon>Chelicerata</taxon>
        <taxon>Arachnida</taxon>
        <taxon>Acari</taxon>
        <taxon>Parasitiformes</taxon>
        <taxon>Ixodida</taxon>
        <taxon>Ixodoidea</taxon>
        <taxon>Ixodidae</taxon>
        <taxon>Ixodinae</taxon>
        <taxon>Ixodes</taxon>
    </lineage>
</organism>
<dbReference type="EMBL" id="JABSTQ010009991">
    <property type="protein sequence ID" value="KAG0424294.1"/>
    <property type="molecule type" value="Genomic_DNA"/>
</dbReference>
<comment type="caution">
    <text evidence="1">The sequence shown here is derived from an EMBL/GenBank/DDBJ whole genome shotgun (WGS) entry which is preliminary data.</text>
</comment>
<name>A0AC60PT28_IXOPE</name>
<evidence type="ECO:0000313" key="1">
    <source>
        <dbReference type="EMBL" id="KAG0424294.1"/>
    </source>
</evidence>